<gene>
    <name evidence="10" type="ORF">BA177_15345</name>
</gene>
<dbReference type="Pfam" id="PF01979">
    <property type="entry name" value="Amidohydro_1"/>
    <property type="match status" value="1"/>
</dbReference>
<dbReference type="InterPro" id="IPR011059">
    <property type="entry name" value="Metal-dep_hydrolase_composite"/>
</dbReference>
<evidence type="ECO:0000256" key="6">
    <source>
        <dbReference type="ARBA" id="ARBA00022833"/>
    </source>
</evidence>
<evidence type="ECO:0000256" key="5">
    <source>
        <dbReference type="ARBA" id="ARBA00022801"/>
    </source>
</evidence>
<evidence type="ECO:0000256" key="4">
    <source>
        <dbReference type="ARBA" id="ARBA00022723"/>
    </source>
</evidence>
<dbReference type="SUPFAM" id="SSF51556">
    <property type="entry name" value="Metallo-dependent hydrolases"/>
    <property type="match status" value="1"/>
</dbReference>
<evidence type="ECO:0000256" key="1">
    <source>
        <dbReference type="ARBA" id="ARBA00004984"/>
    </source>
</evidence>
<dbReference type="FunFam" id="3.20.20.140:FF:000022">
    <property type="entry name" value="Guanine deaminase"/>
    <property type="match status" value="1"/>
</dbReference>
<dbReference type="Gene3D" id="2.30.40.10">
    <property type="entry name" value="Urease, subunit C, domain 1"/>
    <property type="match status" value="1"/>
</dbReference>
<keyword evidence="11" id="KW-1185">Reference proteome</keyword>
<evidence type="ECO:0000256" key="7">
    <source>
        <dbReference type="NCBIfam" id="TIGR02967"/>
    </source>
</evidence>
<feature type="domain" description="Amidohydrolase-related" evidence="9">
    <location>
        <begin position="71"/>
        <end position="432"/>
    </location>
</feature>
<dbReference type="Gene3D" id="3.20.20.140">
    <property type="entry name" value="Metal-dependent hydrolases"/>
    <property type="match status" value="1"/>
</dbReference>
<dbReference type="Proteomes" id="UP000092695">
    <property type="component" value="Chromosome"/>
</dbReference>
<evidence type="ECO:0000313" key="10">
    <source>
        <dbReference type="EMBL" id="ANO52379.1"/>
    </source>
</evidence>
<dbReference type="InterPro" id="IPR051607">
    <property type="entry name" value="Metallo-dep_hydrolases"/>
</dbReference>
<accession>A0A193LJ07</accession>
<reference evidence="10 11" key="1">
    <citation type="submission" date="2016-06" db="EMBL/GenBank/DDBJ databases">
        <title>Complete genome sequence of a deep-branching marine Gamma Proteobacterium Woeseia oceani type strain XK5.</title>
        <authorList>
            <person name="Mu D."/>
            <person name="Du Z."/>
        </authorList>
    </citation>
    <scope>NUCLEOTIDE SEQUENCE [LARGE SCALE GENOMIC DNA]</scope>
    <source>
        <strain evidence="10 11">XK5</strain>
    </source>
</reference>
<sequence>MSRRRKLAAYRASILHCLQDPGSVGRDAVEYFDDGILLVADGKVQEVGPAAAVLHKMPADAPINDYRGKLIVPGFIDCHVHFPQIDMIASYGEQLLEWLERYAYPAERRFVDEAYAEDTADYFIRQLLKNGTTTALVFATLHPQSVNAVFAAAEKRNMRLLSGKTLMDYGCPEDLRDDTQGGIEASRELIERWHGQGRLGYAITPRFAVTSTAEQLAAAGRLAAEFPDTHVHTHLAENAAEVAAVEKRFAGNRSYLDVYHAHGLLRERAVFAHCLHLHEEDRAVMAKHGGSMAFCPTSNLFLGSGLFDLAAAQRHNIRVGAGSDVGGGTSLNMLRTLAEGYKVLQLQGQSLSPYHALYLATLGASRALYLNDRIGNFVAGREADFVVLDDGATELTARRREHATNIEERLFALLTLADDRAIAATYVYGEPVYAKIS</sequence>
<dbReference type="NCBIfam" id="NF006679">
    <property type="entry name" value="PRK09228.1"/>
    <property type="match status" value="1"/>
</dbReference>
<dbReference type="GO" id="GO:0006147">
    <property type="term" value="P:guanine catabolic process"/>
    <property type="evidence" value="ECO:0007669"/>
    <property type="project" value="UniProtKB-UniRule"/>
</dbReference>
<name>A0A193LJ07_9GAMM</name>
<dbReference type="InterPro" id="IPR032466">
    <property type="entry name" value="Metal_Hydrolase"/>
</dbReference>
<dbReference type="EC" id="3.5.4.3" evidence="3 7"/>
<comment type="similarity">
    <text evidence="2 8">Belongs to the metallo-dependent hydrolases superfamily. ATZ/TRZ family.</text>
</comment>
<dbReference type="STRING" id="1548547.BA177_15345"/>
<dbReference type="AlphaFoldDB" id="A0A193LJ07"/>
<dbReference type="EMBL" id="CP016268">
    <property type="protein sequence ID" value="ANO52379.1"/>
    <property type="molecule type" value="Genomic_DNA"/>
</dbReference>
<evidence type="ECO:0000313" key="11">
    <source>
        <dbReference type="Proteomes" id="UP000092695"/>
    </source>
</evidence>
<evidence type="ECO:0000256" key="2">
    <source>
        <dbReference type="ARBA" id="ARBA00006745"/>
    </source>
</evidence>
<comment type="pathway">
    <text evidence="1 8">Purine metabolism; guanine degradation; xanthine from guanine: step 1/1.</text>
</comment>
<evidence type="ECO:0000259" key="9">
    <source>
        <dbReference type="Pfam" id="PF01979"/>
    </source>
</evidence>
<dbReference type="RefSeq" id="WP_068617632.1">
    <property type="nucleotide sequence ID" value="NZ_CP016268.1"/>
</dbReference>
<protein>
    <recommendedName>
        <fullName evidence="3 7">Guanine deaminase</fullName>
        <shortName evidence="8">Guanase</shortName>
        <ecNumber evidence="3 7">3.5.4.3</ecNumber>
    </recommendedName>
    <alternativeName>
        <fullName evidence="8">Guanine aminohydrolase</fullName>
    </alternativeName>
</protein>
<dbReference type="InterPro" id="IPR006680">
    <property type="entry name" value="Amidohydro-rel"/>
</dbReference>
<keyword evidence="5 8" id="KW-0378">Hydrolase</keyword>
<proteinExistence type="inferred from homology"/>
<dbReference type="InterPro" id="IPR014311">
    <property type="entry name" value="Guanine_deaminase"/>
</dbReference>
<dbReference type="PANTHER" id="PTHR11271:SF6">
    <property type="entry name" value="GUANINE DEAMINASE"/>
    <property type="match status" value="1"/>
</dbReference>
<dbReference type="SUPFAM" id="SSF51338">
    <property type="entry name" value="Composite domain of metallo-dependent hydrolases"/>
    <property type="match status" value="1"/>
</dbReference>
<comment type="catalytic activity">
    <reaction evidence="8">
        <text>guanine + H2O + H(+) = xanthine + NH4(+)</text>
        <dbReference type="Rhea" id="RHEA:14665"/>
        <dbReference type="ChEBI" id="CHEBI:15377"/>
        <dbReference type="ChEBI" id="CHEBI:15378"/>
        <dbReference type="ChEBI" id="CHEBI:16235"/>
        <dbReference type="ChEBI" id="CHEBI:17712"/>
        <dbReference type="ChEBI" id="CHEBI:28938"/>
        <dbReference type="EC" id="3.5.4.3"/>
    </reaction>
</comment>
<evidence type="ECO:0000256" key="8">
    <source>
        <dbReference type="RuleBase" id="RU366009"/>
    </source>
</evidence>
<dbReference type="GO" id="GO:0008892">
    <property type="term" value="F:guanine deaminase activity"/>
    <property type="evidence" value="ECO:0007669"/>
    <property type="project" value="UniProtKB-UniRule"/>
</dbReference>
<dbReference type="KEGG" id="woc:BA177_15345"/>
<comment type="cofactor">
    <cofactor evidence="8">
        <name>Zn(2+)</name>
        <dbReference type="ChEBI" id="CHEBI:29105"/>
    </cofactor>
    <text evidence="8">Binds 1 zinc ion per subunit.</text>
</comment>
<organism evidence="10 11">
    <name type="scientific">Woeseia oceani</name>
    <dbReference type="NCBI Taxonomy" id="1548547"/>
    <lineage>
        <taxon>Bacteria</taxon>
        <taxon>Pseudomonadati</taxon>
        <taxon>Pseudomonadota</taxon>
        <taxon>Gammaproteobacteria</taxon>
        <taxon>Woeseiales</taxon>
        <taxon>Woeseiaceae</taxon>
        <taxon>Woeseia</taxon>
    </lineage>
</organism>
<dbReference type="UniPathway" id="UPA00603">
    <property type="reaction ID" value="UER00660"/>
</dbReference>
<evidence type="ECO:0000256" key="3">
    <source>
        <dbReference type="ARBA" id="ARBA00012781"/>
    </source>
</evidence>
<comment type="function">
    <text evidence="8">Catalyzes the hydrolytic deamination of guanine, producing xanthine and ammonia.</text>
</comment>
<dbReference type="NCBIfam" id="TIGR02967">
    <property type="entry name" value="guan_deamin"/>
    <property type="match status" value="1"/>
</dbReference>
<keyword evidence="4 8" id="KW-0479">Metal-binding</keyword>
<dbReference type="OrthoDB" id="9787621at2"/>
<dbReference type="GO" id="GO:0008270">
    <property type="term" value="F:zinc ion binding"/>
    <property type="evidence" value="ECO:0007669"/>
    <property type="project" value="UniProtKB-UniRule"/>
</dbReference>
<keyword evidence="6 8" id="KW-0862">Zinc</keyword>
<dbReference type="PANTHER" id="PTHR11271">
    <property type="entry name" value="GUANINE DEAMINASE"/>
    <property type="match status" value="1"/>
</dbReference>
<dbReference type="GO" id="GO:0005829">
    <property type="term" value="C:cytosol"/>
    <property type="evidence" value="ECO:0007669"/>
    <property type="project" value="TreeGrafter"/>
</dbReference>